<reference evidence="2" key="1">
    <citation type="journal article" date="2023" name="Front. Plant Sci.">
        <title>Chromosomal-level genome assembly of Melastoma candidum provides insights into trichome evolution.</title>
        <authorList>
            <person name="Zhong Y."/>
            <person name="Wu W."/>
            <person name="Sun C."/>
            <person name="Zou P."/>
            <person name="Liu Y."/>
            <person name="Dai S."/>
            <person name="Zhou R."/>
        </authorList>
    </citation>
    <scope>NUCLEOTIDE SEQUENCE [LARGE SCALE GENOMIC DNA]</scope>
</reference>
<proteinExistence type="predicted"/>
<evidence type="ECO:0000313" key="2">
    <source>
        <dbReference type="Proteomes" id="UP001057402"/>
    </source>
</evidence>
<name>A0ACB9P1M9_9MYRT</name>
<evidence type="ECO:0000313" key="1">
    <source>
        <dbReference type="EMBL" id="KAI4341689.1"/>
    </source>
</evidence>
<dbReference type="Proteomes" id="UP001057402">
    <property type="component" value="Chromosome 7"/>
</dbReference>
<organism evidence="1 2">
    <name type="scientific">Melastoma candidum</name>
    <dbReference type="NCBI Taxonomy" id="119954"/>
    <lineage>
        <taxon>Eukaryota</taxon>
        <taxon>Viridiplantae</taxon>
        <taxon>Streptophyta</taxon>
        <taxon>Embryophyta</taxon>
        <taxon>Tracheophyta</taxon>
        <taxon>Spermatophyta</taxon>
        <taxon>Magnoliopsida</taxon>
        <taxon>eudicotyledons</taxon>
        <taxon>Gunneridae</taxon>
        <taxon>Pentapetalae</taxon>
        <taxon>rosids</taxon>
        <taxon>malvids</taxon>
        <taxon>Myrtales</taxon>
        <taxon>Melastomataceae</taxon>
        <taxon>Melastomatoideae</taxon>
        <taxon>Melastomateae</taxon>
        <taxon>Melastoma</taxon>
    </lineage>
</organism>
<dbReference type="EMBL" id="CM042886">
    <property type="protein sequence ID" value="KAI4341689.1"/>
    <property type="molecule type" value="Genomic_DNA"/>
</dbReference>
<sequence>MGEENETETGTGTGTLQTTIRPISKGAVHRICAGQVILDLSSAVKELVENSLDSGATSVEVSLRDHGLDSFLVSDNGSGISPDNFEVLCLKHHTSKLTDFADLQSLTTFGFRGEALSSLCALGELTVETRTKKEAVASHLTFDHSGLLVSQESSARQVGTTVAMRKLFANLPVRSREFTRNIRKEYGKLISLMNAYALIAKGVRLVCTNTTGRNMKSVVLKTNGSGSLKDNIITVFGLSTFNCLQPVTIDVPGGCKVEGFLSKPGQGNGRNLGDRQFFFVNGRPVDMPKVGKLLNELYRGANSKQYPVAILNFDLPTGTCDVNIAPDKRKVFLSDENSILLALRDGFQQVYSLSSGGFSLNIAEDPMKSETCIRLHSPGFKSPLIEKLAVDTGHSENEADQGSQGNLLSPKTGVNIKSGSLLQELDNVRSEKSVGRDFSLKVHGGYNHSAKMESWLKGSTTRKKSPAQSNAIEKPVARRNSCDTLNHSQSSLNKFVVVSKRKYENISHSELAELPVLRNCAYECDLEENDAEADDPLKMFLGKPQKLQLSPKYSEYGKPKQHEAAEVLESGHVKCPKPATFPVEIGVSGGSFNHSDSPDESLDEKKALPPSYMSPFATRGADIKEIPITDSPDQFSGVILDDHLVSSSQQRGPDLQFSLQDLKCRRQRRLLRLQSNSSIRQKEESKRHYAAATLELSQPENEERKARALVAATTELEILFKKEDFCRMQVIGQFNLGFIIGKLDKDLFIVDQHAADEKFNFERLSESTVLNQQPLLRPLRLELSPEEEIVASMHMDKIRKNGFILEEDHHAPPGCHFKLMAVPFSKNITFGVEDVKELISTLADSQGDCSIIGSYKNDTAGSLCPSRVRAMFASRACRSSVMIGDALGRNEMKRILEHLAGLRSPWNCPHGRPTMRHLVDLNAVRRRIEMGRPQVAARGCSLERS</sequence>
<gene>
    <name evidence="1" type="ORF">MLD38_026383</name>
</gene>
<keyword evidence="2" id="KW-1185">Reference proteome</keyword>
<accession>A0ACB9P1M9</accession>
<protein>
    <submittedName>
        <fullName evidence="1">Uncharacterized protein</fullName>
    </submittedName>
</protein>
<comment type="caution">
    <text evidence="1">The sequence shown here is derived from an EMBL/GenBank/DDBJ whole genome shotgun (WGS) entry which is preliminary data.</text>
</comment>